<accession>A0A8X6F2M1</accession>
<name>A0A8X6F2M1_TRICU</name>
<evidence type="ECO:0000313" key="2">
    <source>
        <dbReference type="Proteomes" id="UP000887116"/>
    </source>
</evidence>
<dbReference type="AlphaFoldDB" id="A0A8X6F2M1"/>
<protein>
    <submittedName>
        <fullName evidence="1">Uncharacterized protein</fullName>
    </submittedName>
</protein>
<proteinExistence type="predicted"/>
<gene>
    <name evidence="1" type="ORF">TNCT_216681</name>
</gene>
<organism evidence="1 2">
    <name type="scientific">Trichonephila clavata</name>
    <name type="common">Joro spider</name>
    <name type="synonym">Nephila clavata</name>
    <dbReference type="NCBI Taxonomy" id="2740835"/>
    <lineage>
        <taxon>Eukaryota</taxon>
        <taxon>Metazoa</taxon>
        <taxon>Ecdysozoa</taxon>
        <taxon>Arthropoda</taxon>
        <taxon>Chelicerata</taxon>
        <taxon>Arachnida</taxon>
        <taxon>Araneae</taxon>
        <taxon>Araneomorphae</taxon>
        <taxon>Entelegynae</taxon>
        <taxon>Araneoidea</taxon>
        <taxon>Nephilidae</taxon>
        <taxon>Trichonephila</taxon>
    </lineage>
</organism>
<dbReference type="Proteomes" id="UP000887116">
    <property type="component" value="Unassembled WGS sequence"/>
</dbReference>
<sequence length="75" mass="8228">MLWLVPIKQLLGMVDLKWEVGHNVSEYFSNGAVRIDCLLRNCTRATAPKLSCQCFNSCLVSSTSIGATLLRSLPG</sequence>
<comment type="caution">
    <text evidence="1">The sequence shown here is derived from an EMBL/GenBank/DDBJ whole genome shotgun (WGS) entry which is preliminary data.</text>
</comment>
<evidence type="ECO:0000313" key="1">
    <source>
        <dbReference type="EMBL" id="GFQ69400.1"/>
    </source>
</evidence>
<keyword evidence="2" id="KW-1185">Reference proteome</keyword>
<dbReference type="EMBL" id="BMAO01010774">
    <property type="protein sequence ID" value="GFQ69400.1"/>
    <property type="molecule type" value="Genomic_DNA"/>
</dbReference>
<reference evidence="1" key="1">
    <citation type="submission" date="2020-07" db="EMBL/GenBank/DDBJ databases">
        <title>Multicomponent nature underlies the extraordinary mechanical properties of spider dragline silk.</title>
        <authorList>
            <person name="Kono N."/>
            <person name="Nakamura H."/>
            <person name="Mori M."/>
            <person name="Yoshida Y."/>
            <person name="Ohtoshi R."/>
            <person name="Malay A.D."/>
            <person name="Moran D.A.P."/>
            <person name="Tomita M."/>
            <person name="Numata K."/>
            <person name="Arakawa K."/>
        </authorList>
    </citation>
    <scope>NUCLEOTIDE SEQUENCE</scope>
</reference>